<dbReference type="InterPro" id="IPR052895">
    <property type="entry name" value="HetReg/Transcr_Mod"/>
</dbReference>
<evidence type="ECO:0000313" key="2">
    <source>
        <dbReference type="EMBL" id="KAF2265467.1"/>
    </source>
</evidence>
<gene>
    <name evidence="2" type="ORF">CC78DRAFT_579208</name>
</gene>
<reference evidence="3" key="1">
    <citation type="journal article" date="2020" name="Stud. Mycol.">
        <title>101 Dothideomycetes genomes: A test case for predicting lifestyles and emergence of pathogens.</title>
        <authorList>
            <person name="Haridas S."/>
            <person name="Albert R."/>
            <person name="Binder M."/>
            <person name="Bloem J."/>
            <person name="LaButti K."/>
            <person name="Salamov A."/>
            <person name="Andreopoulos B."/>
            <person name="Baker S."/>
            <person name="Barry K."/>
            <person name="Bills G."/>
            <person name="Bluhm B."/>
            <person name="Cannon C."/>
            <person name="Castanera R."/>
            <person name="Culley D."/>
            <person name="Daum C."/>
            <person name="Ezra D."/>
            <person name="Gonzalez J."/>
            <person name="Henrissat B."/>
            <person name="Kuo A."/>
            <person name="Liang C."/>
            <person name="Lipzen A."/>
            <person name="Lutzoni F."/>
            <person name="Magnuson J."/>
            <person name="Mondo S."/>
            <person name="Nolan M."/>
            <person name="Ohm R."/>
            <person name="Pangilinan J."/>
            <person name="Park H.-J."/>
            <person name="Ramirez L."/>
            <person name="Alfaro M."/>
            <person name="Sun H."/>
            <person name="Tritt A."/>
            <person name="Yoshinaga Y."/>
            <person name="Zwiers L.-H."/>
            <person name="Turgeon B."/>
            <person name="Goodwin S."/>
            <person name="Spatafora J."/>
            <person name="Crous P."/>
            <person name="Grigoriev I."/>
        </authorList>
    </citation>
    <scope>NUCLEOTIDE SEQUENCE [LARGE SCALE GENOMIC DNA]</scope>
    <source>
        <strain evidence="3">CBS 304.66</strain>
    </source>
</reference>
<dbReference type="OrthoDB" id="2157530at2759"/>
<evidence type="ECO:0000259" key="1">
    <source>
        <dbReference type="Pfam" id="PF06985"/>
    </source>
</evidence>
<proteinExistence type="predicted"/>
<name>A0A9P4N4B6_9PLEO</name>
<comment type="caution">
    <text evidence="2">The sequence shown here is derived from an EMBL/GenBank/DDBJ whole genome shotgun (WGS) entry which is preliminary data.</text>
</comment>
<feature type="domain" description="Heterokaryon incompatibility" evidence="1">
    <location>
        <begin position="105"/>
        <end position="279"/>
    </location>
</feature>
<dbReference type="Pfam" id="PF06985">
    <property type="entry name" value="HET"/>
    <property type="match status" value="1"/>
</dbReference>
<dbReference type="EMBL" id="ML986605">
    <property type="protein sequence ID" value="KAF2265467.1"/>
    <property type="molecule type" value="Genomic_DNA"/>
</dbReference>
<evidence type="ECO:0000313" key="3">
    <source>
        <dbReference type="Proteomes" id="UP000800093"/>
    </source>
</evidence>
<protein>
    <submittedName>
        <fullName evidence="2">HET-domain-containing protein</fullName>
    </submittedName>
</protein>
<dbReference type="InterPro" id="IPR010730">
    <property type="entry name" value="HET"/>
</dbReference>
<accession>A0A9P4N4B6</accession>
<dbReference type="PANTHER" id="PTHR24148:SF64">
    <property type="entry name" value="HETEROKARYON INCOMPATIBILITY DOMAIN-CONTAINING PROTEIN"/>
    <property type="match status" value="1"/>
</dbReference>
<dbReference type="PANTHER" id="PTHR24148">
    <property type="entry name" value="ANKYRIN REPEAT DOMAIN-CONTAINING PROTEIN 39 HOMOLOG-RELATED"/>
    <property type="match status" value="1"/>
</dbReference>
<dbReference type="AlphaFoldDB" id="A0A9P4N4B6"/>
<sequence>MRFFKLATLSLKDIKTPSNPYPTDSYFQSSLPRRRILCLAIFLHPRRYLTPSWHCCMDTSVIYSALPSTGQHTRLIRVKEAAHISEKLVCELRAVDLAEATCPPFAALSYVWGDPSVASEDVIINDRSMKIGVNLALALRFFRDHCSHDERPSPSYIWVDALSINQADNDEKAIQVRNMDRIYKSALIVISHLGADSDETSQALDIVISLSNAWEYFLSNCRRDEDEGLEEDNGVFRFDDEATSSLSQHVASMLTERSWSLVQAFLSLPYWTRIWIIQEVVLGRQILLVLGKSTVTWTQLVNCRKFCLYIAGLLNSLRLYQSKIWNKFKHSTSLRWDHVDLIRQLKEGDYLGMEEKVLQADLFKVLARASTNLATNPRDIIFGLNGICSLPITPNYAQSVKDTYGKFAVGCIMHQLHNVILWAGSGLGHPPIAGLPSWIPNWERISKTGWHHPINPEWYNADGWLDPFPGTPPPGFPLLPGLVLRIHGRTCGAVSAIEARNIPLRSEQMFQACQSILLELGGRGKLYKTGIPILQALMRTLYLDHEFSEVDKRLDFKHDSDPVLLRVLSFLSLILPEDSFAKESQNLLRNRLEKLGIDPGMRFAQTLKANFWPSGEFNFATEIEFSEMSDEELRRTWPELVKSSGGVDELRATPAIRNRGVDILRSKTGYPIDQQLEVRMSSWIRAGYRLFRTQSGYIGIGPPGMTEGDVVCVLRRCTTPVLLRHTSESDMEFELVGSCFVLGLMDGEALVTIEMAVDDSGDEDREHEKLVDSAEEFLIR</sequence>
<keyword evidence="3" id="KW-1185">Reference proteome</keyword>
<dbReference type="Proteomes" id="UP000800093">
    <property type="component" value="Unassembled WGS sequence"/>
</dbReference>
<organism evidence="2 3">
    <name type="scientific">Lojkania enalia</name>
    <dbReference type="NCBI Taxonomy" id="147567"/>
    <lineage>
        <taxon>Eukaryota</taxon>
        <taxon>Fungi</taxon>
        <taxon>Dikarya</taxon>
        <taxon>Ascomycota</taxon>
        <taxon>Pezizomycotina</taxon>
        <taxon>Dothideomycetes</taxon>
        <taxon>Pleosporomycetidae</taxon>
        <taxon>Pleosporales</taxon>
        <taxon>Pleosporales incertae sedis</taxon>
        <taxon>Lojkania</taxon>
    </lineage>
</organism>
<dbReference type="Pfam" id="PF26639">
    <property type="entry name" value="Het-6_barrel"/>
    <property type="match status" value="1"/>
</dbReference>